<dbReference type="AlphaFoldDB" id="A0A6M1SMN1"/>
<accession>A0A6M1SMN1</accession>
<dbReference type="InterPro" id="IPR018691">
    <property type="entry name" value="DUF2188"/>
</dbReference>
<dbReference type="EMBL" id="JAALFG010000002">
    <property type="protein sequence ID" value="NGP17796.1"/>
    <property type="molecule type" value="Genomic_DNA"/>
</dbReference>
<protein>
    <submittedName>
        <fullName evidence="1">DUF2188 domain-containing protein</fullName>
    </submittedName>
</protein>
<comment type="caution">
    <text evidence="1">The sequence shown here is derived from an EMBL/GenBank/DDBJ whole genome shotgun (WGS) entry which is preliminary data.</text>
</comment>
<proteinExistence type="predicted"/>
<dbReference type="Proteomes" id="UP000474802">
    <property type="component" value="Unassembled WGS sequence"/>
</dbReference>
<reference evidence="1 2" key="1">
    <citation type="submission" date="2020-02" db="EMBL/GenBank/DDBJ databases">
        <authorList>
            <person name="Khan S.A."/>
            <person name="Jeon C.O."/>
            <person name="Chun B.H."/>
        </authorList>
    </citation>
    <scope>NUCLEOTIDE SEQUENCE [LARGE SCALE GENOMIC DNA]</scope>
    <source>
        <strain evidence="1 2">H239</strain>
    </source>
</reference>
<evidence type="ECO:0000313" key="2">
    <source>
        <dbReference type="Proteomes" id="UP000474802"/>
    </source>
</evidence>
<gene>
    <name evidence="1" type="ORF">G5575_09070</name>
</gene>
<evidence type="ECO:0000313" key="1">
    <source>
        <dbReference type="EMBL" id="NGP17796.1"/>
    </source>
</evidence>
<sequence length="69" mass="8023">MSERHFIVYLRDSSWQYSYRGSVTAPFKTREEAIESAIADAREQNDPNIEVVVQDADMRTETVWRPEGS</sequence>
<dbReference type="Pfam" id="PF09954">
    <property type="entry name" value="DUF2188"/>
    <property type="match status" value="1"/>
</dbReference>
<name>A0A6M1SMN1_9HYPH</name>
<reference evidence="1 2" key="2">
    <citation type="submission" date="2020-03" db="EMBL/GenBank/DDBJ databases">
        <title>Devosia chinhatensis sp. nov., isolated from a hexachlorocyclohexane (HCH) dump site in India.</title>
        <authorList>
            <person name="Kumar M."/>
            <person name="Lal R."/>
        </authorList>
    </citation>
    <scope>NUCLEOTIDE SEQUENCE [LARGE SCALE GENOMIC DNA]</scope>
    <source>
        <strain evidence="1 2">H239</strain>
    </source>
</reference>
<organism evidence="1 2">
    <name type="scientific">Devosia aurantiaca</name>
    <dbReference type="NCBI Taxonomy" id="2714858"/>
    <lineage>
        <taxon>Bacteria</taxon>
        <taxon>Pseudomonadati</taxon>
        <taxon>Pseudomonadota</taxon>
        <taxon>Alphaproteobacteria</taxon>
        <taxon>Hyphomicrobiales</taxon>
        <taxon>Devosiaceae</taxon>
        <taxon>Devosia</taxon>
    </lineage>
</organism>
<dbReference type="RefSeq" id="WP_164534048.1">
    <property type="nucleotide sequence ID" value="NZ_JAALFG010000002.1"/>
</dbReference>
<keyword evidence="2" id="KW-1185">Reference proteome</keyword>